<gene>
    <name evidence="2" type="ORF">GCM10017579_30450</name>
</gene>
<keyword evidence="3" id="KW-1185">Reference proteome</keyword>
<dbReference type="InterPro" id="IPR050766">
    <property type="entry name" value="Bact_Lucif_Oxidored"/>
</dbReference>
<dbReference type="Gene3D" id="3.20.20.30">
    <property type="entry name" value="Luciferase-like domain"/>
    <property type="match status" value="1"/>
</dbReference>
<feature type="domain" description="Luciferase-like" evidence="1">
    <location>
        <begin position="41"/>
        <end position="323"/>
    </location>
</feature>
<dbReference type="InterPro" id="IPR011251">
    <property type="entry name" value="Luciferase-like_dom"/>
</dbReference>
<dbReference type="RefSeq" id="WP_189117491.1">
    <property type="nucleotide sequence ID" value="NZ_BMRK01000003.1"/>
</dbReference>
<dbReference type="SUPFAM" id="SSF51679">
    <property type="entry name" value="Bacterial luciferase-like"/>
    <property type="match status" value="1"/>
</dbReference>
<protein>
    <submittedName>
        <fullName evidence="2">Luciferase</fullName>
    </submittedName>
</protein>
<dbReference type="EMBL" id="BSEL01000005">
    <property type="protein sequence ID" value="GLJ69009.1"/>
    <property type="molecule type" value="Genomic_DNA"/>
</dbReference>
<proteinExistence type="predicted"/>
<evidence type="ECO:0000259" key="1">
    <source>
        <dbReference type="Pfam" id="PF00296"/>
    </source>
</evidence>
<evidence type="ECO:0000313" key="3">
    <source>
        <dbReference type="Proteomes" id="UP001142292"/>
    </source>
</evidence>
<dbReference type="Proteomes" id="UP001142292">
    <property type="component" value="Unassembled WGS sequence"/>
</dbReference>
<comment type="caution">
    <text evidence="2">The sequence shown here is derived from an EMBL/GenBank/DDBJ whole genome shotgun (WGS) entry which is preliminary data.</text>
</comment>
<sequence length="361" mass="40849">MAKSWIFEIFSYPYDPDPEKFDPALCKELYDWKLESWIASEGYGFDGVLFSEHHFTPYSISPSPNLLVAALAQRTETLRVGVMANITAFHNPRRLAEEAAMLDYLTDGRLEWGLGRGVDEPEFMREGIPMEETRDRFEESVALMQNAWSNPVFTHKGTYYNYDNVSLWPRPMRPELPIWVTALSPNTVTWAARNNFKFTSVFAPTTEMSDIFKNYQAAAAESGRESTADDMGVCRNVFIADSEQEARDIAEPAFNALFAAFKEAAVFNDLDHVPTGYEHYQSFFRPFAGEGVTFDALVEMGIICVGTPESVRDQIVAQLEQIGCGNFLNWGSFGDLTREQTLRSYQLFGEYVAPAVRGLKL</sequence>
<reference evidence="2" key="2">
    <citation type="submission" date="2023-01" db="EMBL/GenBank/DDBJ databases">
        <authorList>
            <person name="Sun Q."/>
            <person name="Evtushenko L."/>
        </authorList>
    </citation>
    <scope>NUCLEOTIDE SEQUENCE</scope>
    <source>
        <strain evidence="2">VKM Ac-1246</strain>
    </source>
</reference>
<dbReference type="Pfam" id="PF00296">
    <property type="entry name" value="Bac_luciferase"/>
    <property type="match status" value="1"/>
</dbReference>
<dbReference type="PANTHER" id="PTHR30137:SF6">
    <property type="entry name" value="LUCIFERASE-LIKE MONOOXYGENASE"/>
    <property type="match status" value="1"/>
</dbReference>
<dbReference type="InterPro" id="IPR036661">
    <property type="entry name" value="Luciferase-like_sf"/>
</dbReference>
<reference evidence="2" key="1">
    <citation type="journal article" date="2014" name="Int. J. Syst. Evol. Microbiol.">
        <title>Complete genome of a new Firmicutes species belonging to the dominant human colonic microbiota ('Ruminococcus bicirculans') reveals two chromosomes and a selective capacity to utilize plant glucans.</title>
        <authorList>
            <consortium name="NISC Comparative Sequencing Program"/>
            <person name="Wegmann U."/>
            <person name="Louis P."/>
            <person name="Goesmann A."/>
            <person name="Henrissat B."/>
            <person name="Duncan S.H."/>
            <person name="Flint H.J."/>
        </authorList>
    </citation>
    <scope>NUCLEOTIDE SEQUENCE</scope>
    <source>
        <strain evidence="2">VKM Ac-1246</strain>
    </source>
</reference>
<name>A0ABQ5SYF2_9ACTN</name>
<organism evidence="2 3">
    <name type="scientific">Nocardioides luteus</name>
    <dbReference type="NCBI Taxonomy" id="1844"/>
    <lineage>
        <taxon>Bacteria</taxon>
        <taxon>Bacillati</taxon>
        <taxon>Actinomycetota</taxon>
        <taxon>Actinomycetes</taxon>
        <taxon>Propionibacteriales</taxon>
        <taxon>Nocardioidaceae</taxon>
        <taxon>Nocardioides</taxon>
    </lineage>
</organism>
<evidence type="ECO:0000313" key="2">
    <source>
        <dbReference type="EMBL" id="GLJ69009.1"/>
    </source>
</evidence>
<accession>A0ABQ5SYF2</accession>
<dbReference type="PANTHER" id="PTHR30137">
    <property type="entry name" value="LUCIFERASE-LIKE MONOOXYGENASE"/>
    <property type="match status" value="1"/>
</dbReference>